<dbReference type="eggNOG" id="ENOG502ZYAD">
    <property type="taxonomic scope" value="Bacteria"/>
</dbReference>
<organism evidence="2 3">
    <name type="scientific">Roseivivax halodurans JCM 10272</name>
    <dbReference type="NCBI Taxonomy" id="1449350"/>
    <lineage>
        <taxon>Bacteria</taxon>
        <taxon>Pseudomonadati</taxon>
        <taxon>Pseudomonadota</taxon>
        <taxon>Alphaproteobacteria</taxon>
        <taxon>Rhodobacterales</taxon>
        <taxon>Roseobacteraceae</taxon>
        <taxon>Roseivivax</taxon>
    </lineage>
</organism>
<comment type="caution">
    <text evidence="2">The sequence shown here is derived from an EMBL/GenBank/DDBJ whole genome shotgun (WGS) entry which is preliminary data.</text>
</comment>
<sequence length="66" mass="7248">MSASTYTYVPPRDTRMPVPGAPDAAWRMHNPRRGGCVTSRCTGFEEIAGTPICASCGHHNREHDSF</sequence>
<keyword evidence="3" id="KW-1185">Reference proteome</keyword>
<dbReference type="STRING" id="1449350.OCH239_08805"/>
<evidence type="ECO:0000313" key="2">
    <source>
        <dbReference type="EMBL" id="ETX16267.1"/>
    </source>
</evidence>
<protein>
    <submittedName>
        <fullName evidence="2">Uncharacterized protein</fullName>
    </submittedName>
</protein>
<dbReference type="Proteomes" id="UP000022447">
    <property type="component" value="Unassembled WGS sequence"/>
</dbReference>
<dbReference type="OrthoDB" id="7867408at2"/>
<gene>
    <name evidence="2" type="ORF">OCH239_08805</name>
</gene>
<feature type="region of interest" description="Disordered" evidence="1">
    <location>
        <begin position="1"/>
        <end position="22"/>
    </location>
</feature>
<dbReference type="RefSeq" id="WP_037258932.1">
    <property type="nucleotide sequence ID" value="NZ_JALZ01000002.1"/>
</dbReference>
<evidence type="ECO:0000313" key="3">
    <source>
        <dbReference type="Proteomes" id="UP000022447"/>
    </source>
</evidence>
<dbReference type="AlphaFoldDB" id="X7EK16"/>
<proteinExistence type="predicted"/>
<accession>X7EK16</accession>
<reference evidence="2 3" key="1">
    <citation type="submission" date="2014-01" db="EMBL/GenBank/DDBJ databases">
        <title>Roseivivax halodurans JCM 10272 Genome Sequencing.</title>
        <authorList>
            <person name="Lai Q."/>
            <person name="Li G."/>
            <person name="Shao Z."/>
        </authorList>
    </citation>
    <scope>NUCLEOTIDE SEQUENCE [LARGE SCALE GENOMIC DNA]</scope>
    <source>
        <strain evidence="2 3">JCM 10272</strain>
    </source>
</reference>
<dbReference type="EMBL" id="JALZ01000002">
    <property type="protein sequence ID" value="ETX16267.1"/>
    <property type="molecule type" value="Genomic_DNA"/>
</dbReference>
<evidence type="ECO:0000256" key="1">
    <source>
        <dbReference type="SAM" id="MobiDB-lite"/>
    </source>
</evidence>
<name>X7EK16_9RHOB</name>